<dbReference type="InterPro" id="IPR003758">
    <property type="entry name" value="LpxK"/>
</dbReference>
<evidence type="ECO:0000256" key="10">
    <source>
        <dbReference type="ARBA" id="ARBA00022840"/>
    </source>
</evidence>
<keyword evidence="9 13" id="KW-0418">Kinase</keyword>
<evidence type="ECO:0000256" key="11">
    <source>
        <dbReference type="ARBA" id="ARBA00023098"/>
    </source>
</evidence>
<organism evidence="15 16">
    <name type="scientific">Orbus hercynius</name>
    <dbReference type="NCBI Taxonomy" id="593135"/>
    <lineage>
        <taxon>Bacteria</taxon>
        <taxon>Pseudomonadati</taxon>
        <taxon>Pseudomonadota</taxon>
        <taxon>Gammaproteobacteria</taxon>
        <taxon>Orbales</taxon>
        <taxon>Orbaceae</taxon>
        <taxon>Orbus</taxon>
    </lineage>
</organism>
<evidence type="ECO:0000256" key="12">
    <source>
        <dbReference type="ARBA" id="ARBA00029757"/>
    </source>
</evidence>
<evidence type="ECO:0000256" key="1">
    <source>
        <dbReference type="ARBA" id="ARBA00002274"/>
    </source>
</evidence>
<proteinExistence type="inferred from homology"/>
<feature type="transmembrane region" description="Helical" evidence="14">
    <location>
        <begin position="12"/>
        <end position="29"/>
    </location>
</feature>
<dbReference type="PANTHER" id="PTHR42724">
    <property type="entry name" value="TETRAACYLDISACCHARIDE 4'-KINASE"/>
    <property type="match status" value="1"/>
</dbReference>
<keyword evidence="16" id="KW-1185">Reference proteome</keyword>
<name>A0A495RKJ3_9GAMM</name>
<accession>A0A495RKJ3</accession>
<dbReference type="HAMAP" id="MF_00409">
    <property type="entry name" value="LpxK"/>
    <property type="match status" value="1"/>
</dbReference>
<evidence type="ECO:0000256" key="9">
    <source>
        <dbReference type="ARBA" id="ARBA00022777"/>
    </source>
</evidence>
<dbReference type="NCBIfam" id="TIGR00682">
    <property type="entry name" value="lpxK"/>
    <property type="match status" value="1"/>
</dbReference>
<comment type="catalytic activity">
    <reaction evidence="13">
        <text>a lipid A disaccharide + ATP = a lipid IVA + ADP + H(+)</text>
        <dbReference type="Rhea" id="RHEA:67840"/>
        <dbReference type="ChEBI" id="CHEBI:15378"/>
        <dbReference type="ChEBI" id="CHEBI:30616"/>
        <dbReference type="ChEBI" id="CHEBI:176343"/>
        <dbReference type="ChEBI" id="CHEBI:176425"/>
        <dbReference type="ChEBI" id="CHEBI:456216"/>
        <dbReference type="EC" id="2.7.1.130"/>
    </reaction>
</comment>
<comment type="caution">
    <text evidence="15">The sequence shown here is derived from an EMBL/GenBank/DDBJ whole genome shotgun (WGS) entry which is preliminary data.</text>
</comment>
<evidence type="ECO:0000256" key="13">
    <source>
        <dbReference type="HAMAP-Rule" id="MF_00409"/>
    </source>
</evidence>
<dbReference type="EC" id="2.7.1.130" evidence="3 13"/>
<evidence type="ECO:0000313" key="15">
    <source>
        <dbReference type="EMBL" id="RKS87851.1"/>
    </source>
</evidence>
<evidence type="ECO:0000313" key="16">
    <source>
        <dbReference type="Proteomes" id="UP000278542"/>
    </source>
</evidence>
<dbReference type="GO" id="GO:0009244">
    <property type="term" value="P:lipopolysaccharide core region biosynthetic process"/>
    <property type="evidence" value="ECO:0007669"/>
    <property type="project" value="TreeGrafter"/>
</dbReference>
<dbReference type="OrthoDB" id="9766423at2"/>
<keyword evidence="7 13" id="KW-0808">Transferase</keyword>
<evidence type="ECO:0000256" key="2">
    <source>
        <dbReference type="ARBA" id="ARBA00004870"/>
    </source>
</evidence>
<comment type="function">
    <text evidence="1 13">Transfers the gamma-phosphate of ATP to the 4'-position of a tetraacyldisaccharide 1-phosphate intermediate (termed DS-1-P) to form tetraacyldisaccharide 1,4'-bis-phosphate (lipid IVA).</text>
</comment>
<comment type="pathway">
    <text evidence="2 13">Glycolipid biosynthesis; lipid IV(A) biosynthesis; lipid IV(A) from (3R)-3-hydroxytetradecanoyl-[acyl-carrier-protein] and UDP-N-acetyl-alpha-D-glucosamine: step 6/6.</text>
</comment>
<evidence type="ECO:0000256" key="14">
    <source>
        <dbReference type="SAM" id="Phobius"/>
    </source>
</evidence>
<dbReference type="EMBL" id="RBWY01000001">
    <property type="protein sequence ID" value="RKS87851.1"/>
    <property type="molecule type" value="Genomic_DNA"/>
</dbReference>
<keyword evidence="14" id="KW-0812">Transmembrane</keyword>
<evidence type="ECO:0000256" key="3">
    <source>
        <dbReference type="ARBA" id="ARBA00012071"/>
    </source>
</evidence>
<reference evidence="15 16" key="1">
    <citation type="submission" date="2018-10" db="EMBL/GenBank/DDBJ databases">
        <title>Genomic Encyclopedia of Type Strains, Phase IV (KMG-IV): sequencing the most valuable type-strain genomes for metagenomic binning, comparative biology and taxonomic classification.</title>
        <authorList>
            <person name="Goeker M."/>
        </authorList>
    </citation>
    <scope>NUCLEOTIDE SEQUENCE [LARGE SCALE GENOMIC DNA]</scope>
    <source>
        <strain evidence="15 16">DSM 22228</strain>
    </source>
</reference>
<protein>
    <recommendedName>
        <fullName evidence="4 13">Tetraacyldisaccharide 4'-kinase</fullName>
        <ecNumber evidence="3 13">2.7.1.130</ecNumber>
    </recommendedName>
    <alternativeName>
        <fullName evidence="12 13">Lipid A 4'-kinase</fullName>
    </alternativeName>
</protein>
<evidence type="ECO:0000256" key="8">
    <source>
        <dbReference type="ARBA" id="ARBA00022741"/>
    </source>
</evidence>
<dbReference type="Proteomes" id="UP000278542">
    <property type="component" value="Unassembled WGS sequence"/>
</dbReference>
<keyword evidence="10 13" id="KW-0067">ATP-binding</keyword>
<dbReference type="AlphaFoldDB" id="A0A495RKJ3"/>
<dbReference type="Pfam" id="PF02606">
    <property type="entry name" value="LpxK"/>
    <property type="match status" value="1"/>
</dbReference>
<dbReference type="UniPathway" id="UPA00359">
    <property type="reaction ID" value="UER00482"/>
</dbReference>
<keyword evidence="5 13" id="KW-0444">Lipid biosynthesis</keyword>
<dbReference type="GO" id="GO:0009245">
    <property type="term" value="P:lipid A biosynthetic process"/>
    <property type="evidence" value="ECO:0007669"/>
    <property type="project" value="UniProtKB-UniRule"/>
</dbReference>
<dbReference type="GO" id="GO:0005886">
    <property type="term" value="C:plasma membrane"/>
    <property type="evidence" value="ECO:0007669"/>
    <property type="project" value="TreeGrafter"/>
</dbReference>
<dbReference type="PANTHER" id="PTHR42724:SF1">
    <property type="entry name" value="TETRAACYLDISACCHARIDE 4'-KINASE, MITOCHONDRIAL-RELATED"/>
    <property type="match status" value="1"/>
</dbReference>
<dbReference type="RefSeq" id="WP_121144719.1">
    <property type="nucleotide sequence ID" value="NZ_RBWY01000001.1"/>
</dbReference>
<gene>
    <name evidence="13" type="primary">lpxK</name>
    <name evidence="15" type="ORF">DES39_1098</name>
</gene>
<evidence type="ECO:0000256" key="4">
    <source>
        <dbReference type="ARBA" id="ARBA00016436"/>
    </source>
</evidence>
<keyword evidence="11 13" id="KW-0443">Lipid metabolism</keyword>
<dbReference type="GO" id="GO:0009029">
    <property type="term" value="F:lipid-A 4'-kinase activity"/>
    <property type="evidence" value="ECO:0007669"/>
    <property type="project" value="UniProtKB-UniRule"/>
</dbReference>
<keyword evidence="14" id="KW-0472">Membrane</keyword>
<evidence type="ECO:0000256" key="7">
    <source>
        <dbReference type="ARBA" id="ARBA00022679"/>
    </source>
</evidence>
<sequence>MIAKLWSGENKLYWLLVPFSLLYGLIVFMRKKLYQLGLFKSWKAPIPVIVVGNLSAGGNGKTPVVIYLVEQLIARGYRVGVVSRGYGGKSDRYPVIVTKDTPATVVGDEPVLVYQRTRVPFAVSPDRTQAVQVLLDNYTLDVIITDDGLQHYALQRDIEIVVIDGKRGFGNGWYLPAGPMRESVSRLSTVDFTVINGANERHYLNAYSMQLVPHDAVNILTHERKSVQELKSVWAIAGIGDPNRFFAMLKNQQVDLINTTGFADHQQYSKEQLSVLVRSDQILLMTEKDAVKCVAFAEENWWYLPIEAKLTDEFIENLQIKIAK</sequence>
<dbReference type="GO" id="GO:0005524">
    <property type="term" value="F:ATP binding"/>
    <property type="evidence" value="ECO:0007669"/>
    <property type="project" value="UniProtKB-UniRule"/>
</dbReference>
<feature type="binding site" evidence="13">
    <location>
        <begin position="55"/>
        <end position="62"/>
    </location>
    <ligand>
        <name>ATP</name>
        <dbReference type="ChEBI" id="CHEBI:30616"/>
    </ligand>
</feature>
<keyword evidence="6 13" id="KW-0441">Lipid A biosynthesis</keyword>
<keyword evidence="14" id="KW-1133">Transmembrane helix</keyword>
<evidence type="ECO:0000256" key="6">
    <source>
        <dbReference type="ARBA" id="ARBA00022556"/>
    </source>
</evidence>
<dbReference type="SUPFAM" id="SSF52540">
    <property type="entry name" value="P-loop containing nucleoside triphosphate hydrolases"/>
    <property type="match status" value="1"/>
</dbReference>
<dbReference type="InterPro" id="IPR027417">
    <property type="entry name" value="P-loop_NTPase"/>
</dbReference>
<evidence type="ECO:0000256" key="5">
    <source>
        <dbReference type="ARBA" id="ARBA00022516"/>
    </source>
</evidence>
<comment type="similarity">
    <text evidence="13">Belongs to the LpxK family.</text>
</comment>
<keyword evidence="8 13" id="KW-0547">Nucleotide-binding</keyword>